<dbReference type="STRING" id="1079859.SAMN04515674_11176"/>
<dbReference type="InterPro" id="IPR012944">
    <property type="entry name" value="SusD_RagB_dom"/>
</dbReference>
<dbReference type="OrthoDB" id="5694214at2"/>
<dbReference type="SUPFAM" id="SSF48452">
    <property type="entry name" value="TPR-like"/>
    <property type="match status" value="1"/>
</dbReference>
<comment type="similarity">
    <text evidence="2">Belongs to the SusD family.</text>
</comment>
<organism evidence="9 10">
    <name type="scientific">Pseudarcicella hirudinis</name>
    <dbReference type="NCBI Taxonomy" id="1079859"/>
    <lineage>
        <taxon>Bacteria</taxon>
        <taxon>Pseudomonadati</taxon>
        <taxon>Bacteroidota</taxon>
        <taxon>Cytophagia</taxon>
        <taxon>Cytophagales</taxon>
        <taxon>Flectobacillaceae</taxon>
        <taxon>Pseudarcicella</taxon>
    </lineage>
</organism>
<sequence length="576" mass="64716">MKKILTKYITAFLAGSAMFIGQACNDSLDLKPLDQVSDASYWKSSSEFKLAANAFYGYLRSFDNGNGDGHAGSDLGADRGAIARGTNTVIAVDNNYNDAYKWIRNINYLLAKAKSYSKQDEIKTYVAEAKFFRGYVYFDKLLTSYGGVILVKDVLTPESAELIAKRSTRDETIDFIISDLEAAIQDLPLENAILANDKGRISKQAAQAFLGRVCLYEGTWQKFRGNTSRATTLLDKSVSNSNSVIIANQYSLFKPTALGDSALKYLFILENQKSNPAGITKAANNEYILSVRYESNNLLKTIPNQISFGALGADMSRTMADMYLCSDGLPISKTTTAFSRATLKSEYASRDKRMKYYMMIPGNPYWQNATNWHINWDWSPVDLANARPPHDPWSNDITGYNNQQWSAERQVPNSQEGYDYPVIRLAEVYLNYAEAVYERNGAISDADLDKSLNLVRNRVNAAMPKLSNAFAGANGLDMRQEIRRERAVELQGEGFRMDDLKRWYVAHIELIKPVLGVRWKGTEFETKYPKTPALTAEGDVLADPVTERKFTEKNYLIPLPTQQLQLNPNLTQNTGW</sequence>
<evidence type="ECO:0000256" key="6">
    <source>
        <dbReference type="SAM" id="SignalP"/>
    </source>
</evidence>
<evidence type="ECO:0000256" key="2">
    <source>
        <dbReference type="ARBA" id="ARBA00006275"/>
    </source>
</evidence>
<dbReference type="InterPro" id="IPR033985">
    <property type="entry name" value="SusD-like_N"/>
</dbReference>
<dbReference type="Pfam" id="PF07980">
    <property type="entry name" value="SusD_RagB"/>
    <property type="match status" value="1"/>
</dbReference>
<evidence type="ECO:0000256" key="5">
    <source>
        <dbReference type="ARBA" id="ARBA00023237"/>
    </source>
</evidence>
<dbReference type="RefSeq" id="WP_092018460.1">
    <property type="nucleotide sequence ID" value="NZ_FOXH01000011.1"/>
</dbReference>
<dbReference type="InterPro" id="IPR011990">
    <property type="entry name" value="TPR-like_helical_dom_sf"/>
</dbReference>
<dbReference type="Proteomes" id="UP000199306">
    <property type="component" value="Unassembled WGS sequence"/>
</dbReference>
<reference evidence="9 10" key="1">
    <citation type="submission" date="2016-10" db="EMBL/GenBank/DDBJ databases">
        <authorList>
            <person name="de Groot N.N."/>
        </authorList>
    </citation>
    <scope>NUCLEOTIDE SEQUENCE [LARGE SCALE GENOMIC DNA]</scope>
    <source>
        <strain evidence="10">E92,LMG 26720,CCM 7988</strain>
    </source>
</reference>
<name>A0A1I5WAM4_9BACT</name>
<dbReference type="GO" id="GO:0009279">
    <property type="term" value="C:cell outer membrane"/>
    <property type="evidence" value="ECO:0007669"/>
    <property type="project" value="UniProtKB-SubCell"/>
</dbReference>
<proteinExistence type="inferred from homology"/>
<evidence type="ECO:0000259" key="8">
    <source>
        <dbReference type="Pfam" id="PF14322"/>
    </source>
</evidence>
<dbReference type="AlphaFoldDB" id="A0A1I5WAM4"/>
<feature type="chain" id="PRO_5011567426" evidence="6">
    <location>
        <begin position="24"/>
        <end position="576"/>
    </location>
</feature>
<feature type="signal peptide" evidence="6">
    <location>
        <begin position="1"/>
        <end position="23"/>
    </location>
</feature>
<evidence type="ECO:0000313" key="9">
    <source>
        <dbReference type="EMBL" id="SFQ16721.1"/>
    </source>
</evidence>
<keyword evidence="3 6" id="KW-0732">Signal</keyword>
<protein>
    <submittedName>
        <fullName evidence="9">Starch-binding associating with outer membrane</fullName>
    </submittedName>
</protein>
<accession>A0A1I5WAM4</accession>
<dbReference type="Pfam" id="PF14322">
    <property type="entry name" value="SusD-like_3"/>
    <property type="match status" value="1"/>
</dbReference>
<evidence type="ECO:0000256" key="1">
    <source>
        <dbReference type="ARBA" id="ARBA00004442"/>
    </source>
</evidence>
<dbReference type="Gene3D" id="1.25.40.390">
    <property type="match status" value="1"/>
</dbReference>
<dbReference type="EMBL" id="FOXH01000011">
    <property type="protein sequence ID" value="SFQ16721.1"/>
    <property type="molecule type" value="Genomic_DNA"/>
</dbReference>
<feature type="domain" description="SusD-like N-terminal" evidence="8">
    <location>
        <begin position="93"/>
        <end position="215"/>
    </location>
</feature>
<gene>
    <name evidence="9" type="ORF">SAMN04515674_11176</name>
</gene>
<feature type="domain" description="RagB/SusD" evidence="7">
    <location>
        <begin position="293"/>
        <end position="576"/>
    </location>
</feature>
<keyword evidence="4" id="KW-0472">Membrane</keyword>
<evidence type="ECO:0000259" key="7">
    <source>
        <dbReference type="Pfam" id="PF07980"/>
    </source>
</evidence>
<dbReference type="PROSITE" id="PS51257">
    <property type="entry name" value="PROKAR_LIPOPROTEIN"/>
    <property type="match status" value="1"/>
</dbReference>
<keyword evidence="10" id="KW-1185">Reference proteome</keyword>
<evidence type="ECO:0000256" key="4">
    <source>
        <dbReference type="ARBA" id="ARBA00023136"/>
    </source>
</evidence>
<evidence type="ECO:0000313" key="10">
    <source>
        <dbReference type="Proteomes" id="UP000199306"/>
    </source>
</evidence>
<keyword evidence="5" id="KW-0998">Cell outer membrane</keyword>
<evidence type="ECO:0000256" key="3">
    <source>
        <dbReference type="ARBA" id="ARBA00022729"/>
    </source>
</evidence>
<comment type="subcellular location">
    <subcellularLocation>
        <location evidence="1">Cell outer membrane</location>
    </subcellularLocation>
</comment>